<dbReference type="SUPFAM" id="SSF56752">
    <property type="entry name" value="D-aminoacid aminotransferase-like PLP-dependent enzymes"/>
    <property type="match status" value="1"/>
</dbReference>
<evidence type="ECO:0000256" key="10">
    <source>
        <dbReference type="ARBA" id="ARBA00047911"/>
    </source>
</evidence>
<dbReference type="FunFam" id="3.30.470.10:FF:000009">
    <property type="entry name" value="D-alanine aminotransferase"/>
    <property type="match status" value="1"/>
</dbReference>
<evidence type="ECO:0000256" key="11">
    <source>
        <dbReference type="RuleBase" id="RU004106"/>
    </source>
</evidence>
<dbReference type="InterPro" id="IPR001544">
    <property type="entry name" value="Aminotrans_IV"/>
</dbReference>
<dbReference type="GO" id="GO:0047810">
    <property type="term" value="F:D-alanine-2-oxoglutarate aminotransferase activity"/>
    <property type="evidence" value="ECO:0007669"/>
    <property type="project" value="UniProtKB-EC"/>
</dbReference>
<dbReference type="RefSeq" id="WP_002488018.1">
    <property type="nucleotide sequence ID" value="NZ_CABMJU010000072.1"/>
</dbReference>
<evidence type="ECO:0000256" key="3">
    <source>
        <dbReference type="ARBA" id="ARBA00011738"/>
    </source>
</evidence>
<dbReference type="InterPro" id="IPR043132">
    <property type="entry name" value="BCAT-like_C"/>
</dbReference>
<comment type="similarity">
    <text evidence="2 11">Belongs to the class-IV pyridoxal-phosphate-dependent aminotransferase family.</text>
</comment>
<comment type="subunit">
    <text evidence="3">Homodimer.</text>
</comment>
<gene>
    <name evidence="14" type="primary">dat</name>
    <name evidence="14" type="ORF">J7T32_000035</name>
</gene>
<comment type="caution">
    <text evidence="14">The sequence shown here is derived from an EMBL/GenBank/DDBJ whole genome shotgun (WGS) entry which is preliminary data.</text>
</comment>
<dbReference type="GO" id="GO:0008652">
    <property type="term" value="P:amino acid biosynthetic process"/>
    <property type="evidence" value="ECO:0007669"/>
    <property type="project" value="UniProtKB-ARBA"/>
</dbReference>
<evidence type="ECO:0000256" key="9">
    <source>
        <dbReference type="ARBA" id="ARBA00025411"/>
    </source>
</evidence>
<evidence type="ECO:0000256" key="2">
    <source>
        <dbReference type="ARBA" id="ARBA00009320"/>
    </source>
</evidence>
<dbReference type="CDD" id="cd01558">
    <property type="entry name" value="D-AAT_like"/>
    <property type="match status" value="1"/>
</dbReference>
<keyword evidence="8 12" id="KW-0663">Pyridoxal phosphate</keyword>
<dbReference type="GO" id="GO:0005829">
    <property type="term" value="C:cytosol"/>
    <property type="evidence" value="ECO:0007669"/>
    <property type="project" value="TreeGrafter"/>
</dbReference>
<dbReference type="InterPro" id="IPR050571">
    <property type="entry name" value="Class-IV_PLP-Dep_Aminotrnsfr"/>
</dbReference>
<dbReference type="PANTHER" id="PTHR42743:SF10">
    <property type="entry name" value="D-ALANINE AMINOTRANSFERASE"/>
    <property type="match status" value="1"/>
</dbReference>
<organism evidence="14 15">
    <name type="scientific">Staphylococcus hominis</name>
    <dbReference type="NCBI Taxonomy" id="1290"/>
    <lineage>
        <taxon>Bacteria</taxon>
        <taxon>Bacillati</taxon>
        <taxon>Bacillota</taxon>
        <taxon>Bacilli</taxon>
        <taxon>Bacillales</taxon>
        <taxon>Staphylococcaceae</taxon>
        <taxon>Staphylococcus</taxon>
    </lineage>
</organism>
<dbReference type="Gene3D" id="3.30.470.10">
    <property type="match status" value="1"/>
</dbReference>
<evidence type="ECO:0000256" key="4">
    <source>
        <dbReference type="ARBA" id="ARBA00012874"/>
    </source>
</evidence>
<dbReference type="InterPro" id="IPR005784">
    <property type="entry name" value="D_amino_transT"/>
</dbReference>
<dbReference type="AlphaFoldDB" id="A0A4Q9WN29"/>
<evidence type="ECO:0000256" key="12">
    <source>
        <dbReference type="RuleBase" id="RU004516"/>
    </source>
</evidence>
<evidence type="ECO:0000256" key="13">
    <source>
        <dbReference type="RuleBase" id="RU004520"/>
    </source>
</evidence>
<dbReference type="PANTHER" id="PTHR42743">
    <property type="entry name" value="AMINO-ACID AMINOTRANSFERASE"/>
    <property type="match status" value="1"/>
</dbReference>
<name>A0A4Q9WN29_STAHO</name>
<dbReference type="Pfam" id="PF01063">
    <property type="entry name" value="Aminotran_4"/>
    <property type="match status" value="1"/>
</dbReference>
<protein>
    <recommendedName>
        <fullName evidence="5 13">D-alanine aminotransferase</fullName>
        <ecNumber evidence="4 13">2.6.1.21</ecNumber>
    </recommendedName>
</protein>
<evidence type="ECO:0000256" key="6">
    <source>
        <dbReference type="ARBA" id="ARBA00022576"/>
    </source>
</evidence>
<dbReference type="EMBL" id="JAGHKT020000001">
    <property type="protein sequence ID" value="MCM5671151.1"/>
    <property type="molecule type" value="Genomic_DNA"/>
</dbReference>
<dbReference type="InterPro" id="IPR043131">
    <property type="entry name" value="BCAT-like_N"/>
</dbReference>
<evidence type="ECO:0000313" key="14">
    <source>
        <dbReference type="EMBL" id="MCM5671151.1"/>
    </source>
</evidence>
<dbReference type="InterPro" id="IPR036038">
    <property type="entry name" value="Aminotransferase-like"/>
</dbReference>
<keyword evidence="6 14" id="KW-0032">Aminotransferase</keyword>
<dbReference type="GO" id="GO:0046416">
    <property type="term" value="P:D-amino acid metabolic process"/>
    <property type="evidence" value="ECO:0007669"/>
    <property type="project" value="InterPro"/>
</dbReference>
<keyword evidence="15" id="KW-1185">Reference proteome</keyword>
<evidence type="ECO:0000256" key="8">
    <source>
        <dbReference type="ARBA" id="ARBA00022898"/>
    </source>
</evidence>
<evidence type="ECO:0000256" key="1">
    <source>
        <dbReference type="ARBA" id="ARBA00001933"/>
    </source>
</evidence>
<evidence type="ECO:0000256" key="7">
    <source>
        <dbReference type="ARBA" id="ARBA00022679"/>
    </source>
</evidence>
<comment type="cofactor">
    <cofactor evidence="1 12">
        <name>pyridoxal 5'-phosphate</name>
        <dbReference type="ChEBI" id="CHEBI:597326"/>
    </cofactor>
</comment>
<dbReference type="Gene3D" id="3.20.10.10">
    <property type="entry name" value="D-amino Acid Aminotransferase, subunit A, domain 2"/>
    <property type="match status" value="1"/>
</dbReference>
<accession>A0A4Q9WN29</accession>
<comment type="catalytic activity">
    <reaction evidence="10 13">
        <text>D-alanine + 2-oxoglutarate = D-glutamate + pyruvate</text>
        <dbReference type="Rhea" id="RHEA:15869"/>
        <dbReference type="ChEBI" id="CHEBI:15361"/>
        <dbReference type="ChEBI" id="CHEBI:16810"/>
        <dbReference type="ChEBI" id="CHEBI:29986"/>
        <dbReference type="ChEBI" id="CHEBI:57416"/>
        <dbReference type="EC" id="2.6.1.21"/>
    </reaction>
</comment>
<dbReference type="Proteomes" id="UP000665944">
    <property type="component" value="Unassembled WGS sequence"/>
</dbReference>
<dbReference type="GO" id="GO:0030170">
    <property type="term" value="F:pyridoxal phosphate binding"/>
    <property type="evidence" value="ECO:0007669"/>
    <property type="project" value="InterPro"/>
</dbReference>
<dbReference type="FunFam" id="3.20.10.10:FF:000002">
    <property type="entry name" value="D-alanine aminotransferase"/>
    <property type="match status" value="1"/>
</dbReference>
<dbReference type="PROSITE" id="PS00770">
    <property type="entry name" value="AA_TRANSFER_CLASS_4"/>
    <property type="match status" value="1"/>
</dbReference>
<evidence type="ECO:0000313" key="15">
    <source>
        <dbReference type="Proteomes" id="UP000665944"/>
    </source>
</evidence>
<dbReference type="InterPro" id="IPR018300">
    <property type="entry name" value="Aminotrans_IV_CS"/>
</dbReference>
<sequence>MTKVFINGEFLNQEDAKVSYEDRGYVFGDGIYEYIRAYNGKLFTVTEHFERFLRSASEIQIDLGYTVEELTDIVRQLLKINDIQNGGIYIQATRGVAPRNHSFPTPEVKPAIMAFAKSYDRPYDDFENGINAVTVEDIRWLRCDIKSLNLLGNVLAKEYAVKYNATEAIQHRDETVTEGASSNVYAIKDGEIYTHPVNNYILNGITRKVIKWVAEDDNIPFNEETFTVDFLKNADEVIVSSTSAEVTPVVKIDGEIVNDGKVGPITKKLQEGFEKYIESKSIN</sequence>
<keyword evidence="7 14" id="KW-0808">Transferase</keyword>
<comment type="function">
    <text evidence="9">Acts on the D-isomers of alanine, leucine, aspartate, glutamate, aminobutyrate, norvaline and asparagine. The enzyme transfers an amino group from a substrate D-amino acid to the pyridoxal phosphate cofactor to form pyridoxamine and an alpha-keto acid in the first half-reaction. The second half-reaction is the reverse of the first, transferring the amino group from the pyridoxamine to a second alpha-keto acid to form the product D-amino acid via a ping-pong mechanism. This is an important process in the formation of D-alanine and D-glutamate, which are essential bacterial cell wall components.</text>
</comment>
<dbReference type="GO" id="GO:0046394">
    <property type="term" value="P:carboxylic acid biosynthetic process"/>
    <property type="evidence" value="ECO:0007669"/>
    <property type="project" value="UniProtKB-ARBA"/>
</dbReference>
<proteinExistence type="inferred from homology"/>
<dbReference type="EC" id="2.6.1.21" evidence="4 13"/>
<evidence type="ECO:0000256" key="5">
    <source>
        <dbReference type="ARBA" id="ARBA00021779"/>
    </source>
</evidence>
<reference evidence="14 15" key="1">
    <citation type="submission" date="2022-06" db="EMBL/GenBank/DDBJ databases">
        <title>Staphylococcus hominis ShoR14 genome sequence.</title>
        <authorList>
            <person name="Yeo C.C."/>
            <person name="Chew C.H."/>
            <person name="Che Hamzah A.M."/>
            <person name="Al-Trad E.I."/>
        </authorList>
    </citation>
    <scope>NUCLEOTIDE SEQUENCE [LARGE SCALE GENOMIC DNA]</scope>
    <source>
        <strain evidence="14 15">ShoR14</strain>
    </source>
</reference>
<dbReference type="NCBIfam" id="TIGR01121">
    <property type="entry name" value="D_amino_aminoT"/>
    <property type="match status" value="1"/>
</dbReference>